<evidence type="ECO:0000259" key="1">
    <source>
        <dbReference type="Pfam" id="PF13460"/>
    </source>
</evidence>
<dbReference type="InterPro" id="IPR036291">
    <property type="entry name" value="NAD(P)-bd_dom_sf"/>
</dbReference>
<dbReference type="Gene3D" id="3.90.25.10">
    <property type="entry name" value="UDP-galactose 4-epimerase, domain 1"/>
    <property type="match status" value="1"/>
</dbReference>
<dbReference type="Proteomes" id="UP001597365">
    <property type="component" value="Unassembled WGS sequence"/>
</dbReference>
<accession>A0ABW4PND3</accession>
<protein>
    <submittedName>
        <fullName evidence="2">NAD(P)H-binding protein</fullName>
    </submittedName>
</protein>
<dbReference type="RefSeq" id="WP_380901857.1">
    <property type="nucleotide sequence ID" value="NZ_JBHUFU010000011.1"/>
</dbReference>
<keyword evidence="3" id="KW-1185">Reference proteome</keyword>
<dbReference type="Pfam" id="PF13460">
    <property type="entry name" value="NAD_binding_10"/>
    <property type="match status" value="1"/>
</dbReference>
<dbReference type="Gene3D" id="3.40.50.720">
    <property type="entry name" value="NAD(P)-binding Rossmann-like Domain"/>
    <property type="match status" value="1"/>
</dbReference>
<dbReference type="PANTHER" id="PTHR43162">
    <property type="match status" value="1"/>
</dbReference>
<proteinExistence type="predicted"/>
<reference evidence="3" key="1">
    <citation type="journal article" date="2019" name="Int. J. Syst. Evol. Microbiol.">
        <title>The Global Catalogue of Microorganisms (GCM) 10K type strain sequencing project: providing services to taxonomists for standard genome sequencing and annotation.</title>
        <authorList>
            <consortium name="The Broad Institute Genomics Platform"/>
            <consortium name="The Broad Institute Genome Sequencing Center for Infectious Disease"/>
            <person name="Wu L."/>
            <person name="Ma J."/>
        </authorList>
    </citation>
    <scope>NUCLEOTIDE SEQUENCE [LARGE SCALE GENOMIC DNA]</scope>
    <source>
        <strain evidence="3">CGMCC 4.7455</strain>
    </source>
</reference>
<evidence type="ECO:0000313" key="3">
    <source>
        <dbReference type="Proteomes" id="UP001597365"/>
    </source>
</evidence>
<evidence type="ECO:0000313" key="2">
    <source>
        <dbReference type="EMBL" id="MFD1831682.1"/>
    </source>
</evidence>
<feature type="domain" description="NAD(P)-binding" evidence="1">
    <location>
        <begin position="71"/>
        <end position="173"/>
    </location>
</feature>
<dbReference type="PANTHER" id="PTHR43162:SF1">
    <property type="entry name" value="PRESTALK A DIFFERENTIATION PROTEIN A"/>
    <property type="match status" value="1"/>
</dbReference>
<organism evidence="2 3">
    <name type="scientific">Streptomyces desertarenae</name>
    <dbReference type="NCBI Taxonomy" id="2666184"/>
    <lineage>
        <taxon>Bacteria</taxon>
        <taxon>Bacillati</taxon>
        <taxon>Actinomycetota</taxon>
        <taxon>Actinomycetes</taxon>
        <taxon>Kitasatosporales</taxon>
        <taxon>Streptomycetaceae</taxon>
        <taxon>Streptomyces</taxon>
    </lineage>
</organism>
<comment type="caution">
    <text evidence="2">The sequence shown here is derived from an EMBL/GenBank/DDBJ whole genome shotgun (WGS) entry which is preliminary data.</text>
</comment>
<dbReference type="SUPFAM" id="SSF51735">
    <property type="entry name" value="NAD(P)-binding Rossmann-fold domains"/>
    <property type="match status" value="1"/>
</dbReference>
<dbReference type="EMBL" id="JBHUFU010000011">
    <property type="protein sequence ID" value="MFD1831682.1"/>
    <property type="molecule type" value="Genomic_DNA"/>
</dbReference>
<name>A0ABW4PND3_9ACTN</name>
<dbReference type="InterPro" id="IPR051604">
    <property type="entry name" value="Ergot_Alk_Oxidoreductase"/>
</dbReference>
<dbReference type="InterPro" id="IPR016040">
    <property type="entry name" value="NAD(P)-bd_dom"/>
</dbReference>
<sequence>MSNDITVALGATGTTGRRVTARLRLRGTPVRAASRSGRTPFDWFHPAGWDQVLRGVTTACVVPPPVPGPVHDVVARAEAAGVRRLVLLSGHGADDWGDSAFGPDMRSAEDAVRGSALERTILRASNFAQDFGGQPFRAPPAAGEPALPAGAVPEPFIDLEDVADGAAAVLSEPGQHAGRVYELTGPCGLTWAEAVEPISRASGLPIVHRRISPAGYTAALVREGWGEDEAQYLTEMFVLLERGTAAWTSDEVATVLGCAPRTFEGFVLRATAAEAWRC</sequence>
<gene>
    <name evidence="2" type="ORF">ACFSJS_18785</name>
</gene>